<evidence type="ECO:0000256" key="5">
    <source>
        <dbReference type="ARBA" id="ARBA00022801"/>
    </source>
</evidence>
<dbReference type="InterPro" id="IPR006626">
    <property type="entry name" value="PbH1"/>
</dbReference>
<dbReference type="SMART" id="SM00710">
    <property type="entry name" value="PbH1"/>
    <property type="match status" value="4"/>
</dbReference>
<dbReference type="EC" id="3.2.1.67" evidence="8"/>
<evidence type="ECO:0000256" key="3">
    <source>
        <dbReference type="ARBA" id="ARBA00022512"/>
    </source>
</evidence>
<proteinExistence type="inferred from homology"/>
<keyword evidence="4" id="KW-0964">Secreted</keyword>
<comment type="similarity">
    <text evidence="2 15">Belongs to the glycosyl hydrolase 28 family.</text>
</comment>
<dbReference type="GO" id="GO:0004650">
    <property type="term" value="F:polygalacturonase activity"/>
    <property type="evidence" value="ECO:0007669"/>
    <property type="project" value="InterPro"/>
</dbReference>
<evidence type="ECO:0000256" key="1">
    <source>
        <dbReference type="ARBA" id="ARBA00004191"/>
    </source>
</evidence>
<evidence type="ECO:0000256" key="12">
    <source>
        <dbReference type="ARBA" id="ARBA00068298"/>
    </source>
</evidence>
<evidence type="ECO:0000256" key="2">
    <source>
        <dbReference type="ARBA" id="ARBA00008834"/>
    </source>
</evidence>
<dbReference type="GO" id="GO:0071555">
    <property type="term" value="P:cell wall organization"/>
    <property type="evidence" value="ECO:0007669"/>
    <property type="project" value="UniProtKB-KW"/>
</dbReference>
<dbReference type="PANTHER" id="PTHR31375">
    <property type="match status" value="1"/>
</dbReference>
<dbReference type="InterPro" id="IPR000743">
    <property type="entry name" value="Glyco_hydro_28"/>
</dbReference>
<reference evidence="17" key="1">
    <citation type="submission" date="2015-07" db="EMBL/GenBank/DDBJ databases">
        <title>Transcriptome Assembly of Anthurium amnicola.</title>
        <authorList>
            <person name="Suzuki J."/>
        </authorList>
    </citation>
    <scope>NUCLEOTIDE SEQUENCE</scope>
</reference>
<evidence type="ECO:0000256" key="11">
    <source>
        <dbReference type="ARBA" id="ARBA00057651"/>
    </source>
</evidence>
<evidence type="ECO:0000256" key="10">
    <source>
        <dbReference type="ARBA" id="ARBA00048766"/>
    </source>
</evidence>
<keyword evidence="5 15" id="KW-0378">Hydrolase</keyword>
<dbReference type="FunFam" id="2.160.20.10:FF:000004">
    <property type="entry name" value="Pectin lyase-like superfamily protein"/>
    <property type="match status" value="1"/>
</dbReference>
<comment type="catalytic activity">
    <reaction evidence="10">
        <text>[(1-&gt;4)-alpha-D-galacturonosyl](n) + H2O = alpha-D-galacturonate + [(1-&gt;4)-alpha-D-galacturonosyl](n-1)</text>
        <dbReference type="Rhea" id="RHEA:14117"/>
        <dbReference type="Rhea" id="RHEA-COMP:14570"/>
        <dbReference type="Rhea" id="RHEA-COMP:14572"/>
        <dbReference type="ChEBI" id="CHEBI:15377"/>
        <dbReference type="ChEBI" id="CHEBI:58658"/>
        <dbReference type="ChEBI" id="CHEBI:140523"/>
        <dbReference type="EC" id="3.2.1.67"/>
    </reaction>
</comment>
<dbReference type="GO" id="GO:0047911">
    <property type="term" value="F:galacturan 1,4-alpha-galacturonidase activity"/>
    <property type="evidence" value="ECO:0007669"/>
    <property type="project" value="UniProtKB-EC"/>
</dbReference>
<dbReference type="InterPro" id="IPR011050">
    <property type="entry name" value="Pectin_lyase_fold/virulence"/>
</dbReference>
<keyword evidence="16" id="KW-0732">Signal</keyword>
<evidence type="ECO:0000256" key="4">
    <source>
        <dbReference type="ARBA" id="ARBA00022525"/>
    </source>
</evidence>
<keyword evidence="6 15" id="KW-0326">Glycosidase</keyword>
<gene>
    <name evidence="17" type="primary">PGLR_3</name>
    <name evidence="17" type="ORF">g.23317</name>
</gene>
<evidence type="ECO:0000256" key="8">
    <source>
        <dbReference type="ARBA" id="ARBA00038933"/>
    </source>
</evidence>
<evidence type="ECO:0000256" key="14">
    <source>
        <dbReference type="PROSITE-ProRule" id="PRU10052"/>
    </source>
</evidence>
<keyword evidence="7" id="KW-0961">Cell wall biogenesis/degradation</keyword>
<organism evidence="17">
    <name type="scientific">Anthurium amnicola</name>
    <dbReference type="NCBI Taxonomy" id="1678845"/>
    <lineage>
        <taxon>Eukaryota</taxon>
        <taxon>Viridiplantae</taxon>
        <taxon>Streptophyta</taxon>
        <taxon>Embryophyta</taxon>
        <taxon>Tracheophyta</taxon>
        <taxon>Spermatophyta</taxon>
        <taxon>Magnoliopsida</taxon>
        <taxon>Liliopsida</taxon>
        <taxon>Araceae</taxon>
        <taxon>Pothoideae</taxon>
        <taxon>Potheae</taxon>
        <taxon>Anthurium</taxon>
    </lineage>
</organism>
<evidence type="ECO:0000313" key="17">
    <source>
        <dbReference type="EMBL" id="JAT51488.1"/>
    </source>
</evidence>
<keyword evidence="3" id="KW-0134">Cell wall</keyword>
<dbReference type="InterPro" id="IPR012334">
    <property type="entry name" value="Pectin_lyas_fold"/>
</dbReference>
<feature type="signal peptide" evidence="16">
    <location>
        <begin position="1"/>
        <end position="23"/>
    </location>
</feature>
<feature type="active site" evidence="14">
    <location>
        <position position="240"/>
    </location>
</feature>
<protein>
    <recommendedName>
        <fullName evidence="12">Exopolygalacturonase</fullName>
        <ecNumber evidence="8">3.2.1.67</ecNumber>
    </recommendedName>
    <alternativeName>
        <fullName evidence="9">Galacturan 1,4-alpha-galacturonidase</fullName>
    </alternativeName>
    <alternativeName>
        <fullName evidence="13">Pectinase</fullName>
    </alternativeName>
</protein>
<evidence type="ECO:0000256" key="6">
    <source>
        <dbReference type="ARBA" id="ARBA00023295"/>
    </source>
</evidence>
<comment type="subcellular location">
    <subcellularLocation>
        <location evidence="1">Secreted</location>
        <location evidence="1">Cell wall</location>
    </subcellularLocation>
</comment>
<dbReference type="EMBL" id="GDJX01016448">
    <property type="protein sequence ID" value="JAT51488.1"/>
    <property type="molecule type" value="Transcribed_RNA"/>
</dbReference>
<dbReference type="GO" id="GO:0005975">
    <property type="term" value="P:carbohydrate metabolic process"/>
    <property type="evidence" value="ECO:0007669"/>
    <property type="project" value="InterPro"/>
</dbReference>
<feature type="chain" id="PRO_5008900060" description="Exopolygalacturonase" evidence="16">
    <location>
        <begin position="24"/>
        <end position="391"/>
    </location>
</feature>
<dbReference type="PROSITE" id="PS00502">
    <property type="entry name" value="POLYGALACTURONASE"/>
    <property type="match status" value="1"/>
</dbReference>
<dbReference type="Pfam" id="PF00295">
    <property type="entry name" value="Glyco_hydro_28"/>
    <property type="match status" value="1"/>
</dbReference>
<evidence type="ECO:0000256" key="16">
    <source>
        <dbReference type="SAM" id="SignalP"/>
    </source>
</evidence>
<evidence type="ECO:0000256" key="7">
    <source>
        <dbReference type="ARBA" id="ARBA00023316"/>
    </source>
</evidence>
<dbReference type="SUPFAM" id="SSF51126">
    <property type="entry name" value="Pectin lyase-like"/>
    <property type="match status" value="1"/>
</dbReference>
<name>A0A1D1YA19_9ARAE</name>
<dbReference type="AlphaFoldDB" id="A0A1D1YA19"/>
<sequence>MAKLQSLHLLLLLVVHFFPPARAVVYNIVGLGARADGWADSSSALLRAWGLACRSPQPATVYVPAGRFLLSKAAFSGPCRSPVTVRMDGTLVAPSYYGSSHDSSHEKWIEFDGVDGLSVYGGVLDGRGAALWTCKASGRSCPAGITTLTFSDSKNVAVSGLTSINSKLYHVVIHGCRGVSLQGVQIVAPGNSPNTDGIHVQMSTGVTVTGAVIRTGDDCVSIGPGTTDLWIERVSCGPGHGISIGSLGKDYDEEGVQNVTVRSVVFTGTENGVRIKSWGRPSTGFVRGVAFEHALMRDVENPIIIDQNYCPHNRGCPNQKSGVQISQVRFYDIHGSSATQVAVKLDCSQSSPCRGIGLQDIKLTYGNRPAQSLCEHVVGTAMGTMSPPSCL</sequence>
<accession>A0A1D1YA19</accession>
<evidence type="ECO:0000256" key="15">
    <source>
        <dbReference type="RuleBase" id="RU361169"/>
    </source>
</evidence>
<evidence type="ECO:0000256" key="13">
    <source>
        <dbReference type="ARBA" id="ARBA00083621"/>
    </source>
</evidence>
<evidence type="ECO:0000256" key="9">
    <source>
        <dbReference type="ARBA" id="ARBA00043142"/>
    </source>
</evidence>
<dbReference type="Gene3D" id="2.160.20.10">
    <property type="entry name" value="Single-stranded right-handed beta-helix, Pectin lyase-like"/>
    <property type="match status" value="1"/>
</dbReference>
<comment type="function">
    <text evidence="11">May function in depolymerizing pectin during pollen development, germination, and tube growth. Acts as an exo-polygalacturonase.</text>
</comment>